<comment type="caution">
    <text evidence="1">The sequence shown here is derived from an EMBL/GenBank/DDBJ whole genome shotgun (WGS) entry which is preliminary data.</text>
</comment>
<accession>A0ACB6RZ49</accession>
<keyword evidence="2" id="KW-1185">Reference proteome</keyword>
<dbReference type="Proteomes" id="UP000799754">
    <property type="component" value="Unassembled WGS sequence"/>
</dbReference>
<reference evidence="1" key="1">
    <citation type="journal article" date="2020" name="Stud. Mycol.">
        <title>101 Dothideomycetes genomes: a test case for predicting lifestyles and emergence of pathogens.</title>
        <authorList>
            <person name="Haridas S."/>
            <person name="Albert R."/>
            <person name="Binder M."/>
            <person name="Bloem J."/>
            <person name="Labutti K."/>
            <person name="Salamov A."/>
            <person name="Andreopoulos B."/>
            <person name="Baker S."/>
            <person name="Barry K."/>
            <person name="Bills G."/>
            <person name="Bluhm B."/>
            <person name="Cannon C."/>
            <person name="Castanera R."/>
            <person name="Culley D."/>
            <person name="Daum C."/>
            <person name="Ezra D."/>
            <person name="Gonzalez J."/>
            <person name="Henrissat B."/>
            <person name="Kuo A."/>
            <person name="Liang C."/>
            <person name="Lipzen A."/>
            <person name="Lutzoni F."/>
            <person name="Magnuson J."/>
            <person name="Mondo S."/>
            <person name="Nolan M."/>
            <person name="Ohm R."/>
            <person name="Pangilinan J."/>
            <person name="Park H.-J."/>
            <person name="Ramirez L."/>
            <person name="Alfaro M."/>
            <person name="Sun H."/>
            <person name="Tritt A."/>
            <person name="Yoshinaga Y."/>
            <person name="Zwiers L.-H."/>
            <person name="Turgeon B."/>
            <person name="Goodwin S."/>
            <person name="Spatafora J."/>
            <person name="Crous P."/>
            <person name="Grigoriev I."/>
        </authorList>
    </citation>
    <scope>NUCLEOTIDE SEQUENCE</scope>
    <source>
        <strain evidence="1">CBS 525.71</strain>
    </source>
</reference>
<name>A0ACB6RZ49_9PLEO</name>
<evidence type="ECO:0000313" key="2">
    <source>
        <dbReference type="Proteomes" id="UP000799754"/>
    </source>
</evidence>
<protein>
    <submittedName>
        <fullName evidence="1">Uncharacterized protein</fullName>
    </submittedName>
</protein>
<dbReference type="EMBL" id="MU006718">
    <property type="protein sequence ID" value="KAF2627048.1"/>
    <property type="molecule type" value="Genomic_DNA"/>
</dbReference>
<proteinExistence type="predicted"/>
<organism evidence="1 2">
    <name type="scientific">Macroventuria anomochaeta</name>
    <dbReference type="NCBI Taxonomy" id="301207"/>
    <lineage>
        <taxon>Eukaryota</taxon>
        <taxon>Fungi</taxon>
        <taxon>Dikarya</taxon>
        <taxon>Ascomycota</taxon>
        <taxon>Pezizomycotina</taxon>
        <taxon>Dothideomycetes</taxon>
        <taxon>Pleosporomycetidae</taxon>
        <taxon>Pleosporales</taxon>
        <taxon>Pleosporineae</taxon>
        <taxon>Didymellaceae</taxon>
        <taxon>Macroventuria</taxon>
    </lineage>
</organism>
<evidence type="ECO:0000313" key="1">
    <source>
        <dbReference type="EMBL" id="KAF2627048.1"/>
    </source>
</evidence>
<sequence>MGVVERPLRISLRVLGAFSYDRYHVIVILHKIRRSRSTAPLMKPTLGAYLGTGDLLTDKFTAILTARFWKVKRGAGDSREGNMDTQEDIESLRQCLVFVKYGYDH</sequence>
<gene>
    <name evidence="1" type="ORF">BU25DRAFT_68251</name>
</gene>